<name>A0A4R2HQF0_9ACTN</name>
<dbReference type="EMBL" id="SLWN01000004">
    <property type="protein sequence ID" value="TCO32698.1"/>
    <property type="molecule type" value="Genomic_DNA"/>
</dbReference>
<evidence type="ECO:0000313" key="2">
    <source>
        <dbReference type="Proteomes" id="UP000294508"/>
    </source>
</evidence>
<reference evidence="1 2" key="1">
    <citation type="journal article" date="2015" name="Stand. Genomic Sci.">
        <title>Genomic Encyclopedia of Bacterial and Archaeal Type Strains, Phase III: the genomes of soil and plant-associated and newly described type strains.</title>
        <authorList>
            <person name="Whitman W.B."/>
            <person name="Woyke T."/>
            <person name="Klenk H.P."/>
            <person name="Zhou Y."/>
            <person name="Lilburn T.G."/>
            <person name="Beck B.J."/>
            <person name="De Vos P."/>
            <person name="Vandamme P."/>
            <person name="Eisen J.A."/>
            <person name="Garrity G."/>
            <person name="Hugenholtz P."/>
            <person name="Kyrpides N.C."/>
        </authorList>
    </citation>
    <scope>NUCLEOTIDE SEQUENCE [LARGE SCALE GENOMIC DNA]</scope>
    <source>
        <strain evidence="1 2">VKM Ac-2572</strain>
    </source>
</reference>
<evidence type="ECO:0000313" key="1">
    <source>
        <dbReference type="EMBL" id="TCO32698.1"/>
    </source>
</evidence>
<proteinExistence type="predicted"/>
<keyword evidence="2" id="KW-1185">Reference proteome</keyword>
<gene>
    <name evidence="1" type="ORF">EV652_104304</name>
</gene>
<dbReference type="AlphaFoldDB" id="A0A4R2HQF0"/>
<comment type="caution">
    <text evidence="1">The sequence shown here is derived from an EMBL/GenBank/DDBJ whole genome shotgun (WGS) entry which is preliminary data.</text>
</comment>
<accession>A0A4R2HQF0</accession>
<protein>
    <submittedName>
        <fullName evidence="1">Uncharacterized protein</fullName>
    </submittedName>
</protein>
<organism evidence="1 2">
    <name type="scientific">Kribbella steppae</name>
    <dbReference type="NCBI Taxonomy" id="2512223"/>
    <lineage>
        <taxon>Bacteria</taxon>
        <taxon>Bacillati</taxon>
        <taxon>Actinomycetota</taxon>
        <taxon>Actinomycetes</taxon>
        <taxon>Propionibacteriales</taxon>
        <taxon>Kribbellaceae</taxon>
        <taxon>Kribbella</taxon>
    </lineage>
</organism>
<sequence length="118" mass="13045">MRCYLHKAGFYVVALWAALTLNFFRTKWQWQVDDRQVAAPVATSIGRLDPAGRSAGTTLRPARLSPYGANGLPGSVHSIDHHLARPLQLHGKGKDGVHELLERVQLTPAEVMAQRRPA</sequence>
<dbReference type="Proteomes" id="UP000294508">
    <property type="component" value="Unassembled WGS sequence"/>
</dbReference>